<dbReference type="Proteomes" id="UP000023435">
    <property type="component" value="Unassembled WGS sequence"/>
</dbReference>
<protein>
    <submittedName>
        <fullName evidence="2">Uncharacterized protein</fullName>
    </submittedName>
</protein>
<dbReference type="AlphaFoldDB" id="A0A108U5U9"/>
<evidence type="ECO:0000313" key="2">
    <source>
        <dbReference type="EMBL" id="KWS03118.1"/>
    </source>
</evidence>
<name>A0A108U5U9_9GAMM</name>
<evidence type="ECO:0000313" key="3">
    <source>
        <dbReference type="Proteomes" id="UP000023435"/>
    </source>
</evidence>
<sequence>MVGSRDWGFGIRDWGKASGIGNRESGIGNRESGIGNRKEHDAIGLQSDEARLLLLLVIPAKAGSASFRRSRTSRDFRVMPG</sequence>
<comment type="caution">
    <text evidence="2">The sequence shown here is derived from an EMBL/GenBank/DDBJ whole genome shotgun (WGS) entry which is preliminary data.</text>
</comment>
<organism evidence="2 3">
    <name type="scientific">Lysobacter capsici AZ78</name>
    <dbReference type="NCBI Taxonomy" id="1444315"/>
    <lineage>
        <taxon>Bacteria</taxon>
        <taxon>Pseudomonadati</taxon>
        <taxon>Pseudomonadota</taxon>
        <taxon>Gammaproteobacteria</taxon>
        <taxon>Lysobacterales</taxon>
        <taxon>Lysobacteraceae</taxon>
        <taxon>Lysobacter</taxon>
    </lineage>
</organism>
<accession>A0A108U5U9</accession>
<gene>
    <name evidence="2" type="ORF">AZ78_0664</name>
</gene>
<evidence type="ECO:0000256" key="1">
    <source>
        <dbReference type="SAM" id="MobiDB-lite"/>
    </source>
</evidence>
<keyword evidence="3" id="KW-1185">Reference proteome</keyword>
<reference evidence="2 3" key="1">
    <citation type="journal article" date="2014" name="Genome Announc.">
        <title>Draft Genome Sequence of Lysobacter capsici AZ78, a Bacterium Antagonistic to Plant-Pathogenic Oomycetes.</title>
        <authorList>
            <person name="Puopolo G."/>
            <person name="Sonego P."/>
            <person name="Engelen K."/>
            <person name="Pertot I."/>
        </authorList>
    </citation>
    <scope>NUCLEOTIDE SEQUENCE [LARGE SCALE GENOMIC DNA]</scope>
    <source>
        <strain evidence="2 3">AZ78</strain>
    </source>
</reference>
<feature type="region of interest" description="Disordered" evidence="1">
    <location>
        <begin position="1"/>
        <end position="36"/>
    </location>
</feature>
<dbReference type="EMBL" id="JAJA02000001">
    <property type="protein sequence ID" value="KWS03118.1"/>
    <property type="molecule type" value="Genomic_DNA"/>
</dbReference>
<proteinExistence type="predicted"/>